<evidence type="ECO:0000256" key="1">
    <source>
        <dbReference type="SAM" id="MobiDB-lite"/>
    </source>
</evidence>
<evidence type="ECO:0000313" key="2">
    <source>
        <dbReference type="EMBL" id="SVC16692.1"/>
    </source>
</evidence>
<reference evidence="2" key="1">
    <citation type="submission" date="2018-05" db="EMBL/GenBank/DDBJ databases">
        <authorList>
            <person name="Lanie J.A."/>
            <person name="Ng W.-L."/>
            <person name="Kazmierczak K.M."/>
            <person name="Andrzejewski T.M."/>
            <person name="Davidsen T.M."/>
            <person name="Wayne K.J."/>
            <person name="Tettelin H."/>
            <person name="Glass J.I."/>
            <person name="Rusch D."/>
            <person name="Podicherti R."/>
            <person name="Tsui H.-C.T."/>
            <person name="Winkler M.E."/>
        </authorList>
    </citation>
    <scope>NUCLEOTIDE SEQUENCE</scope>
</reference>
<protein>
    <recommendedName>
        <fullName evidence="3">SAP domain-containing protein</fullName>
    </recommendedName>
</protein>
<accession>A0A382JZK6</accession>
<sequence length="105" mass="11486">METSTIIGLAIALVVVYLVYSESKKDKAKAGKPTKQSGVLRAGPKKKGRKSHSKTDLKKLTKNQLVELANKKNLKVKVSGKKAAVINEIHEQLDDEDDSDENADL</sequence>
<organism evidence="2">
    <name type="scientific">marine metagenome</name>
    <dbReference type="NCBI Taxonomy" id="408172"/>
    <lineage>
        <taxon>unclassified sequences</taxon>
        <taxon>metagenomes</taxon>
        <taxon>ecological metagenomes</taxon>
    </lineage>
</organism>
<name>A0A382JZK6_9ZZZZ</name>
<gene>
    <name evidence="2" type="ORF">METZ01_LOCUS269546</name>
</gene>
<evidence type="ECO:0008006" key="3">
    <source>
        <dbReference type="Google" id="ProtNLM"/>
    </source>
</evidence>
<dbReference type="EMBL" id="UINC01076996">
    <property type="protein sequence ID" value="SVC16692.1"/>
    <property type="molecule type" value="Genomic_DNA"/>
</dbReference>
<proteinExistence type="predicted"/>
<feature type="compositionally biased region" description="Basic residues" evidence="1">
    <location>
        <begin position="43"/>
        <end position="52"/>
    </location>
</feature>
<feature type="region of interest" description="Disordered" evidence="1">
    <location>
        <begin position="23"/>
        <end position="62"/>
    </location>
</feature>
<dbReference type="AlphaFoldDB" id="A0A382JZK6"/>